<name>A0A7W2F6C8_9BURK</name>
<dbReference type="InterPro" id="IPR050808">
    <property type="entry name" value="Phage_Integrase"/>
</dbReference>
<dbReference type="SUPFAM" id="SSF56349">
    <property type="entry name" value="DNA breaking-rejoining enzymes"/>
    <property type="match status" value="1"/>
</dbReference>
<protein>
    <submittedName>
        <fullName evidence="8">Tyrosine-type recombinase/integrase</fullName>
    </submittedName>
</protein>
<keyword evidence="4" id="KW-0233">DNA recombination</keyword>
<dbReference type="Gene3D" id="1.10.150.130">
    <property type="match status" value="1"/>
</dbReference>
<dbReference type="AlphaFoldDB" id="A0A7W2F6C8"/>
<evidence type="ECO:0000259" key="7">
    <source>
        <dbReference type="PROSITE" id="PS51900"/>
    </source>
</evidence>
<reference evidence="8 9" key="1">
    <citation type="submission" date="2020-07" db="EMBL/GenBank/DDBJ databases">
        <title>Novel species isolated from subtropical streams in China.</title>
        <authorList>
            <person name="Lu H."/>
        </authorList>
    </citation>
    <scope>NUCLEOTIDE SEQUENCE [LARGE SCALE GENOMIC DNA]</scope>
    <source>
        <strain evidence="8 9">LX47W</strain>
    </source>
</reference>
<dbReference type="Proteomes" id="UP000573499">
    <property type="component" value="Unassembled WGS sequence"/>
</dbReference>
<evidence type="ECO:0000313" key="9">
    <source>
        <dbReference type="Proteomes" id="UP000573499"/>
    </source>
</evidence>
<dbReference type="InterPro" id="IPR038488">
    <property type="entry name" value="Integrase_DNA-bd_sf"/>
</dbReference>
<gene>
    <name evidence="8" type="ORF">H3H39_02525</name>
</gene>
<dbReference type="InterPro" id="IPR010998">
    <property type="entry name" value="Integrase_recombinase_N"/>
</dbReference>
<evidence type="ECO:0000256" key="1">
    <source>
        <dbReference type="ARBA" id="ARBA00008857"/>
    </source>
</evidence>
<dbReference type="PROSITE" id="PS51898">
    <property type="entry name" value="TYR_RECOMBINASE"/>
    <property type="match status" value="1"/>
</dbReference>
<dbReference type="InterPro" id="IPR002104">
    <property type="entry name" value="Integrase_catalytic"/>
</dbReference>
<feature type="domain" description="Core-binding (CB)" evidence="7">
    <location>
        <begin position="99"/>
        <end position="182"/>
    </location>
</feature>
<dbReference type="PANTHER" id="PTHR30629">
    <property type="entry name" value="PROPHAGE INTEGRASE"/>
    <property type="match status" value="1"/>
</dbReference>
<dbReference type="GO" id="GO:0003677">
    <property type="term" value="F:DNA binding"/>
    <property type="evidence" value="ECO:0007669"/>
    <property type="project" value="UniProtKB-UniRule"/>
</dbReference>
<dbReference type="InterPro" id="IPR025166">
    <property type="entry name" value="Integrase_DNA_bind_dom"/>
</dbReference>
<dbReference type="RefSeq" id="WP_182151671.1">
    <property type="nucleotide sequence ID" value="NZ_JACEZU010000001.1"/>
</dbReference>
<dbReference type="PANTHER" id="PTHR30629:SF2">
    <property type="entry name" value="PROPHAGE INTEGRASE INTS-RELATED"/>
    <property type="match status" value="1"/>
</dbReference>
<evidence type="ECO:0000256" key="3">
    <source>
        <dbReference type="ARBA" id="ARBA00023125"/>
    </source>
</evidence>
<dbReference type="CDD" id="cd00796">
    <property type="entry name" value="INT_Rci_Hp1_C"/>
    <property type="match status" value="1"/>
</dbReference>
<organism evidence="8 9">
    <name type="scientific">Rugamonas apoptosis</name>
    <dbReference type="NCBI Taxonomy" id="2758570"/>
    <lineage>
        <taxon>Bacteria</taxon>
        <taxon>Pseudomonadati</taxon>
        <taxon>Pseudomonadota</taxon>
        <taxon>Betaproteobacteria</taxon>
        <taxon>Burkholderiales</taxon>
        <taxon>Oxalobacteraceae</taxon>
        <taxon>Telluria group</taxon>
        <taxon>Rugamonas</taxon>
    </lineage>
</organism>
<dbReference type="GO" id="GO:0006310">
    <property type="term" value="P:DNA recombination"/>
    <property type="evidence" value="ECO:0007669"/>
    <property type="project" value="UniProtKB-KW"/>
</dbReference>
<comment type="caution">
    <text evidence="8">The sequence shown here is derived from an EMBL/GenBank/DDBJ whole genome shotgun (WGS) entry which is preliminary data.</text>
</comment>
<dbReference type="InterPro" id="IPR011010">
    <property type="entry name" value="DNA_brk_join_enz"/>
</dbReference>
<keyword evidence="2" id="KW-0229">DNA integration</keyword>
<keyword evidence="3 5" id="KW-0238">DNA-binding</keyword>
<evidence type="ECO:0000256" key="2">
    <source>
        <dbReference type="ARBA" id="ARBA00022908"/>
    </source>
</evidence>
<dbReference type="Gene3D" id="3.30.160.390">
    <property type="entry name" value="Integrase, DNA-binding domain"/>
    <property type="match status" value="1"/>
</dbReference>
<accession>A0A7W2F6C8</accession>
<keyword evidence="9" id="KW-1185">Reference proteome</keyword>
<dbReference type="InterPro" id="IPR044068">
    <property type="entry name" value="CB"/>
</dbReference>
<dbReference type="GO" id="GO:0015074">
    <property type="term" value="P:DNA integration"/>
    <property type="evidence" value="ECO:0007669"/>
    <property type="project" value="UniProtKB-KW"/>
</dbReference>
<evidence type="ECO:0000259" key="6">
    <source>
        <dbReference type="PROSITE" id="PS51898"/>
    </source>
</evidence>
<proteinExistence type="inferred from homology"/>
<evidence type="ECO:0000313" key="8">
    <source>
        <dbReference type="EMBL" id="MBA5685927.1"/>
    </source>
</evidence>
<feature type="domain" description="Tyr recombinase" evidence="6">
    <location>
        <begin position="203"/>
        <end position="375"/>
    </location>
</feature>
<sequence>MAASIKWTKAALEKLPAHVKGAKSSNYEVTDPSTAGLKLQIGVTGRKFFWFRYTYRGEKCSVRIGEFGPLSIDQARAKAMEHRATLDLGGNPQELRLQLKAMPLVSEFVEDYMAQAKLTKITYKNDQAKFRDYILPAIGHLRLGDVTQKDIQLLLGSQKDKLANSTINRIHALLSVFFNLAVSYKKIKESPCANMKKLKEANKKERFLTSDQVREILAMAQLDMNRVAANAISALILTGLRREEILRSRHEHLDLEKKSLFLPKTKSGKSRHVALNDAALQIFKSTPRIDGSPWIFPGKDPMKPLNNPTKAWHRILAAAGVERCRLHDCRHTFASLLVNAGATLYQVQLLLGHASNATTQRYAHLSTSTLRDTSQMVANLVS</sequence>
<dbReference type="Gene3D" id="1.10.443.10">
    <property type="entry name" value="Intergrase catalytic core"/>
    <property type="match status" value="1"/>
</dbReference>
<dbReference type="PROSITE" id="PS51900">
    <property type="entry name" value="CB"/>
    <property type="match status" value="1"/>
</dbReference>
<dbReference type="Pfam" id="PF00589">
    <property type="entry name" value="Phage_integrase"/>
    <property type="match status" value="1"/>
</dbReference>
<dbReference type="Pfam" id="PF13356">
    <property type="entry name" value="Arm-DNA-bind_3"/>
    <property type="match status" value="1"/>
</dbReference>
<dbReference type="InterPro" id="IPR013762">
    <property type="entry name" value="Integrase-like_cat_sf"/>
</dbReference>
<comment type="similarity">
    <text evidence="1">Belongs to the 'phage' integrase family.</text>
</comment>
<dbReference type="EMBL" id="JACEZU010000001">
    <property type="protein sequence ID" value="MBA5685927.1"/>
    <property type="molecule type" value="Genomic_DNA"/>
</dbReference>
<evidence type="ECO:0000256" key="4">
    <source>
        <dbReference type="ARBA" id="ARBA00023172"/>
    </source>
</evidence>
<evidence type="ECO:0000256" key="5">
    <source>
        <dbReference type="PROSITE-ProRule" id="PRU01248"/>
    </source>
</evidence>